<protein>
    <recommendedName>
        <fullName evidence="8">Phytocyanin domain-containing protein</fullName>
    </recommendedName>
</protein>
<evidence type="ECO:0000256" key="7">
    <source>
        <dbReference type="SAM" id="SignalP"/>
    </source>
</evidence>
<dbReference type="InterPro" id="IPR003245">
    <property type="entry name" value="Phytocyanin_dom"/>
</dbReference>
<feature type="region of interest" description="Disordered" evidence="5">
    <location>
        <begin position="293"/>
        <end position="315"/>
    </location>
</feature>
<dbReference type="PROSITE" id="PS00196">
    <property type="entry name" value="COPPER_BLUE"/>
    <property type="match status" value="1"/>
</dbReference>
<dbReference type="PANTHER" id="PTHR33021:SF339">
    <property type="entry name" value="OS07G0570600 PROTEIN"/>
    <property type="match status" value="1"/>
</dbReference>
<reference evidence="9" key="1">
    <citation type="submission" date="2021-01" db="EMBL/GenBank/DDBJ databases">
        <authorList>
            <person name="Bezrukov I."/>
        </authorList>
    </citation>
    <scope>NUCLEOTIDE SEQUENCE</scope>
</reference>
<feature type="domain" description="Phytocyanin" evidence="8">
    <location>
        <begin position="27"/>
        <end position="127"/>
    </location>
</feature>
<dbReference type="PANTHER" id="PTHR33021">
    <property type="entry name" value="BLUE COPPER PROTEIN"/>
    <property type="match status" value="1"/>
</dbReference>
<dbReference type="PROSITE" id="PS51485">
    <property type="entry name" value="PHYTOCYANIN"/>
    <property type="match status" value="2"/>
</dbReference>
<evidence type="ECO:0000256" key="6">
    <source>
        <dbReference type="SAM" id="Phobius"/>
    </source>
</evidence>
<evidence type="ECO:0000256" key="5">
    <source>
        <dbReference type="SAM" id="MobiDB-lite"/>
    </source>
</evidence>
<keyword evidence="6" id="KW-0472">Membrane</keyword>
<dbReference type="GO" id="GO:0005886">
    <property type="term" value="C:plasma membrane"/>
    <property type="evidence" value="ECO:0007669"/>
    <property type="project" value="TreeGrafter"/>
</dbReference>
<dbReference type="SUPFAM" id="SSF49503">
    <property type="entry name" value="Cupredoxins"/>
    <property type="match status" value="2"/>
</dbReference>
<keyword evidence="1" id="KW-0449">Lipoprotein</keyword>
<dbReference type="InterPro" id="IPR039391">
    <property type="entry name" value="Phytocyanin-like"/>
</dbReference>
<dbReference type="InterPro" id="IPR008972">
    <property type="entry name" value="Cupredoxin"/>
</dbReference>
<dbReference type="Proteomes" id="UP000682877">
    <property type="component" value="Chromosome 4"/>
</dbReference>
<evidence type="ECO:0000256" key="3">
    <source>
        <dbReference type="ARBA" id="ARBA00023008"/>
    </source>
</evidence>
<accession>A0A8S2A3Y1</accession>
<dbReference type="FunFam" id="2.60.40.420:FF:000003">
    <property type="entry name" value="Blue copper"/>
    <property type="match status" value="2"/>
</dbReference>
<keyword evidence="7" id="KW-0732">Signal</keyword>
<feature type="domain" description="Phytocyanin" evidence="8">
    <location>
        <begin position="183"/>
        <end position="285"/>
    </location>
</feature>
<evidence type="ECO:0000256" key="1">
    <source>
        <dbReference type="ARBA" id="ARBA00022622"/>
    </source>
</evidence>
<feature type="transmembrane region" description="Helical" evidence="6">
    <location>
        <begin position="337"/>
        <end position="354"/>
    </location>
</feature>
<gene>
    <name evidence="9" type="ORF">AARE701A_LOCUS10204</name>
</gene>
<dbReference type="CDD" id="cd11014">
    <property type="entry name" value="Mavicyanin"/>
    <property type="match status" value="2"/>
</dbReference>
<keyword evidence="3" id="KW-0186">Copper</keyword>
<keyword evidence="10" id="KW-1185">Reference proteome</keyword>
<dbReference type="InterPro" id="IPR041845">
    <property type="entry name" value="Mavicyanin"/>
</dbReference>
<dbReference type="GO" id="GO:0046872">
    <property type="term" value="F:metal ion binding"/>
    <property type="evidence" value="ECO:0007669"/>
    <property type="project" value="UniProtKB-KW"/>
</dbReference>
<evidence type="ECO:0000313" key="9">
    <source>
        <dbReference type="EMBL" id="CAE6022769.1"/>
    </source>
</evidence>
<keyword evidence="1" id="KW-0336">GPI-anchor</keyword>
<dbReference type="EMBL" id="LR999454">
    <property type="protein sequence ID" value="CAE6022769.1"/>
    <property type="molecule type" value="Genomic_DNA"/>
</dbReference>
<keyword evidence="6" id="KW-0812">Transmembrane</keyword>
<evidence type="ECO:0000256" key="4">
    <source>
        <dbReference type="ARBA" id="ARBA00023180"/>
    </source>
</evidence>
<dbReference type="Pfam" id="PF02298">
    <property type="entry name" value="Cu_bind_like"/>
    <property type="match status" value="2"/>
</dbReference>
<dbReference type="Gene3D" id="2.60.40.420">
    <property type="entry name" value="Cupredoxins - blue copper proteins"/>
    <property type="match status" value="2"/>
</dbReference>
<dbReference type="GO" id="GO:0098552">
    <property type="term" value="C:side of membrane"/>
    <property type="evidence" value="ECO:0007669"/>
    <property type="project" value="UniProtKB-KW"/>
</dbReference>
<dbReference type="AlphaFoldDB" id="A0A8S2A3Y1"/>
<name>A0A8S2A3Y1_ARAAE</name>
<sequence length="355" mass="39080">MSLIKRNVFFISLLIFLALCGVSIGGTVHQVGDSNGWAIMSVNYDRWASSRTFHVGDSLVFKYNKDFHDVTEVTHNDFKLCEPSKPLTRYETGSDTVILTKPGLQHFICGFPSHCDMGQKLQIHVLPASLGPVAAPVPGPIRSPSSLMSPSPSWKKSASIMKNTIMGLLIVALSLFGFVRATSLYEVGDSNGWTTTVGVDYYKTWSSSKTFYVGDVLIFQYNKTFHNVMEVSFQDFESCNPNSPLTTYQSQYEPVILNRTGHYYFICGVPGHCESGQKLDVLVMPASLENTTPIIQPNNASSSNPSPKPSEDPLEVLPVDDATIATLPYNAASSLCVWSALSMLSFFLLQTLVFL</sequence>
<evidence type="ECO:0000256" key="2">
    <source>
        <dbReference type="ARBA" id="ARBA00022723"/>
    </source>
</evidence>
<feature type="signal peptide" evidence="7">
    <location>
        <begin position="1"/>
        <end position="25"/>
    </location>
</feature>
<keyword evidence="6" id="KW-1133">Transmembrane helix</keyword>
<dbReference type="GO" id="GO:0009055">
    <property type="term" value="F:electron transfer activity"/>
    <property type="evidence" value="ECO:0007669"/>
    <property type="project" value="InterPro"/>
</dbReference>
<evidence type="ECO:0000313" key="10">
    <source>
        <dbReference type="Proteomes" id="UP000682877"/>
    </source>
</evidence>
<proteinExistence type="predicted"/>
<organism evidence="9 10">
    <name type="scientific">Arabidopsis arenosa</name>
    <name type="common">Sand rock-cress</name>
    <name type="synonym">Cardaminopsis arenosa</name>
    <dbReference type="NCBI Taxonomy" id="38785"/>
    <lineage>
        <taxon>Eukaryota</taxon>
        <taxon>Viridiplantae</taxon>
        <taxon>Streptophyta</taxon>
        <taxon>Embryophyta</taxon>
        <taxon>Tracheophyta</taxon>
        <taxon>Spermatophyta</taxon>
        <taxon>Magnoliopsida</taxon>
        <taxon>eudicotyledons</taxon>
        <taxon>Gunneridae</taxon>
        <taxon>Pentapetalae</taxon>
        <taxon>rosids</taxon>
        <taxon>malvids</taxon>
        <taxon>Brassicales</taxon>
        <taxon>Brassicaceae</taxon>
        <taxon>Camelineae</taxon>
        <taxon>Arabidopsis</taxon>
    </lineage>
</organism>
<dbReference type="InterPro" id="IPR028871">
    <property type="entry name" value="BlueCu_1_BS"/>
</dbReference>
<feature type="chain" id="PRO_5035782866" description="Phytocyanin domain-containing protein" evidence="7">
    <location>
        <begin position="26"/>
        <end position="355"/>
    </location>
</feature>
<keyword evidence="4" id="KW-0325">Glycoprotein</keyword>
<evidence type="ECO:0000259" key="8">
    <source>
        <dbReference type="PROSITE" id="PS51485"/>
    </source>
</evidence>
<keyword evidence="2" id="KW-0479">Metal-binding</keyword>